<dbReference type="AlphaFoldDB" id="G2DVX6"/>
<dbReference type="OrthoDB" id="9799145at2"/>
<evidence type="ECO:0000313" key="4">
    <source>
        <dbReference type="Proteomes" id="UP000004200"/>
    </source>
</evidence>
<dbReference type="RefSeq" id="WP_007038753.1">
    <property type="nucleotide sequence ID" value="NZ_AFWT01000001.1"/>
</dbReference>
<reference evidence="3 4" key="1">
    <citation type="submission" date="2011-06" db="EMBL/GenBank/DDBJ databases">
        <title>The draft genome of Thiorhodococcus drewsii AZ1.</title>
        <authorList>
            <consortium name="US DOE Joint Genome Institute (JGI-PGF)"/>
            <person name="Lucas S."/>
            <person name="Han J."/>
            <person name="Lapidus A."/>
            <person name="Cheng J.-F."/>
            <person name="Goodwin L."/>
            <person name="Pitluck S."/>
            <person name="Peters L."/>
            <person name="Land M.L."/>
            <person name="Hauser L."/>
            <person name="Vogl K."/>
            <person name="Liu Z."/>
            <person name="Imhoff J."/>
            <person name="Thiel V."/>
            <person name="Frigaard N.-U."/>
            <person name="Bryant D.A."/>
            <person name="Woyke T.J."/>
        </authorList>
    </citation>
    <scope>NUCLEOTIDE SEQUENCE [LARGE SCALE GENOMIC DNA]</scope>
    <source>
        <strain evidence="3 4">AZ1</strain>
    </source>
</reference>
<dbReference type="SUPFAM" id="SSF54197">
    <property type="entry name" value="HIT-like"/>
    <property type="match status" value="1"/>
</dbReference>
<dbReference type="Proteomes" id="UP000004200">
    <property type="component" value="Unassembled WGS sequence"/>
</dbReference>
<dbReference type="GO" id="GO:0003824">
    <property type="term" value="F:catalytic activity"/>
    <property type="evidence" value="ECO:0007669"/>
    <property type="project" value="InterPro"/>
</dbReference>
<name>G2DVX6_9GAMM</name>
<dbReference type="InterPro" id="IPR036265">
    <property type="entry name" value="HIT-like_sf"/>
</dbReference>
<dbReference type="PROSITE" id="PS51084">
    <property type="entry name" value="HIT_2"/>
    <property type="match status" value="1"/>
</dbReference>
<dbReference type="InterPro" id="IPR026026">
    <property type="entry name" value="HIT_Hint"/>
</dbReference>
<dbReference type="InterPro" id="IPR011146">
    <property type="entry name" value="HIT-like"/>
</dbReference>
<dbReference type="EMBL" id="AFWT01000001">
    <property type="protein sequence ID" value="EGV33882.1"/>
    <property type="molecule type" value="Genomic_DNA"/>
</dbReference>
<evidence type="ECO:0000256" key="1">
    <source>
        <dbReference type="PROSITE-ProRule" id="PRU00464"/>
    </source>
</evidence>
<keyword evidence="4" id="KW-1185">Reference proteome</keyword>
<accession>G2DVX6</accession>
<sequence>MNPFELHPRLSADTFRLAESGTSVLLLMNNALLPWFILVPKTDQCELHRLDQDLRRRVRDETDRLAAFVEREFQPDKLNIATIGNLVEQLHIHVIARYRTDHCWPAPVWGVPQRRDYAASEVERLRLRTLESLGEGFAPRLGI</sequence>
<dbReference type="PIRSF" id="PIRSF000714">
    <property type="entry name" value="HIT"/>
    <property type="match status" value="1"/>
</dbReference>
<dbReference type="Gene3D" id="3.30.428.10">
    <property type="entry name" value="HIT-like"/>
    <property type="match status" value="1"/>
</dbReference>
<organism evidence="3 4">
    <name type="scientific">Thiorhodococcus drewsii AZ1</name>
    <dbReference type="NCBI Taxonomy" id="765913"/>
    <lineage>
        <taxon>Bacteria</taxon>
        <taxon>Pseudomonadati</taxon>
        <taxon>Pseudomonadota</taxon>
        <taxon>Gammaproteobacteria</taxon>
        <taxon>Chromatiales</taxon>
        <taxon>Chromatiaceae</taxon>
        <taxon>Thiorhodococcus</taxon>
    </lineage>
</organism>
<dbReference type="STRING" id="765913.ThidrDRAFT_0037"/>
<evidence type="ECO:0000313" key="3">
    <source>
        <dbReference type="EMBL" id="EGV33882.1"/>
    </source>
</evidence>
<dbReference type="eggNOG" id="COG0537">
    <property type="taxonomic scope" value="Bacteria"/>
</dbReference>
<evidence type="ECO:0000259" key="2">
    <source>
        <dbReference type="PROSITE" id="PS51084"/>
    </source>
</evidence>
<proteinExistence type="predicted"/>
<gene>
    <name evidence="3" type="ORF">ThidrDRAFT_0037</name>
</gene>
<dbReference type="Pfam" id="PF01230">
    <property type="entry name" value="HIT"/>
    <property type="match status" value="1"/>
</dbReference>
<protein>
    <submittedName>
        <fullName evidence="3">Histidine triad (HIT) protein</fullName>
    </submittedName>
</protein>
<dbReference type="PATRIC" id="fig|765913.3.peg.37"/>
<comment type="caution">
    <text evidence="1">Lacks conserved residue(s) required for the propagation of feature annotation.</text>
</comment>
<feature type="domain" description="HIT" evidence="2">
    <location>
        <begin position="3"/>
        <end position="104"/>
    </location>
</feature>
<comment type="caution">
    <text evidence="3">The sequence shown here is derived from an EMBL/GenBank/DDBJ whole genome shotgun (WGS) entry which is preliminary data.</text>
</comment>